<reference evidence="1" key="1">
    <citation type="submission" date="2017-05" db="UniProtKB">
        <authorList>
            <consortium name="EnsemblMetazoa"/>
        </authorList>
    </citation>
    <scope>IDENTIFICATION</scope>
</reference>
<dbReference type="InParanoid" id="A0A1X7TIU3"/>
<dbReference type="EnsemblMetazoa" id="Aqu2.1.14749_001">
    <property type="protein sequence ID" value="Aqu2.1.14749_001"/>
    <property type="gene ID" value="Aqu2.1.14749"/>
</dbReference>
<protein>
    <submittedName>
        <fullName evidence="1">Uncharacterized protein</fullName>
    </submittedName>
</protein>
<name>A0A1X7TIU3_AMPQE</name>
<organism evidence="1">
    <name type="scientific">Amphimedon queenslandica</name>
    <name type="common">Sponge</name>
    <dbReference type="NCBI Taxonomy" id="400682"/>
    <lineage>
        <taxon>Eukaryota</taxon>
        <taxon>Metazoa</taxon>
        <taxon>Porifera</taxon>
        <taxon>Demospongiae</taxon>
        <taxon>Heteroscleromorpha</taxon>
        <taxon>Haplosclerida</taxon>
        <taxon>Niphatidae</taxon>
        <taxon>Amphimedon</taxon>
    </lineage>
</organism>
<proteinExistence type="predicted"/>
<dbReference type="AlphaFoldDB" id="A0A1X7TIU3"/>
<evidence type="ECO:0000313" key="1">
    <source>
        <dbReference type="EnsemblMetazoa" id="Aqu2.1.14749_001"/>
    </source>
</evidence>
<accession>A0A1X7TIU3</accession>
<sequence length="226" mass="25978">MLTYTNEIPSSSSRRHRPRQIQLDEIDFLSSLLTGPQGKEIVIFGENNFTFDIALATVRNNSWDGISRGVNKFEEKKLRSIELCSQMGRKQCLSQTETMKIIQNMLKTPAPLPEVKGKVVWYQYPWTEGGPQLSEVINEMKDQQQSGDYLLFGVLNESKIDYGIASDWPFNSSFNKVTYDQSNYSFLGVDKKFVNKLVSHGYCNHHGVNYDELVLCEHLTFVFEKK</sequence>